<dbReference type="Proteomes" id="UP000183263">
    <property type="component" value="Unassembled WGS sequence"/>
</dbReference>
<dbReference type="EMBL" id="FNDN01000038">
    <property type="protein sequence ID" value="SDJ36326.1"/>
    <property type="molecule type" value="Genomic_DNA"/>
</dbReference>
<accession>A0A1G8T495</accession>
<name>A0A1G8T495_9NOCA</name>
<reference evidence="1 2" key="1">
    <citation type="submission" date="2016-10" db="EMBL/GenBank/DDBJ databases">
        <authorList>
            <person name="de Groot N.N."/>
        </authorList>
    </citation>
    <scope>NUCLEOTIDE SEQUENCE [LARGE SCALE GENOMIC DNA]</scope>
    <source>
        <strain evidence="1 2">DSM 44892</strain>
    </source>
</reference>
<feature type="non-terminal residue" evidence="1">
    <location>
        <position position="1"/>
    </location>
</feature>
<proteinExistence type="predicted"/>
<dbReference type="AlphaFoldDB" id="A0A1G8T495"/>
<evidence type="ECO:0000313" key="1">
    <source>
        <dbReference type="EMBL" id="SDJ36326.1"/>
    </source>
</evidence>
<evidence type="ECO:0000313" key="2">
    <source>
        <dbReference type="Proteomes" id="UP000183263"/>
    </source>
</evidence>
<gene>
    <name evidence="1" type="ORF">SAMN05444695_1381</name>
</gene>
<sequence>ASAIASTVEIVWRTPRRLRGSGTAVRMSSRPHFQFRPIGFGTANDISQPFHDCTLNVSWPVRHSSTYWVGSGVDAQCTNPKRRTEAIANWFFTPSGGNEQTAHRYTQAATQPPNNVHEFEGELVASCRNGTWRARVDFNITNADGGIMSTRHRTDPVAISGCMSQPPVCPSSMSQADCNAAAETYVFAVQHNLAARPGYAGHSQFDNDLGHLPDPVD</sequence>
<organism evidence="1 2">
    <name type="scientific">Rhodococcus triatomae</name>
    <dbReference type="NCBI Taxonomy" id="300028"/>
    <lineage>
        <taxon>Bacteria</taxon>
        <taxon>Bacillati</taxon>
        <taxon>Actinomycetota</taxon>
        <taxon>Actinomycetes</taxon>
        <taxon>Mycobacteriales</taxon>
        <taxon>Nocardiaceae</taxon>
        <taxon>Rhodococcus</taxon>
    </lineage>
</organism>
<protein>
    <submittedName>
        <fullName evidence="1">Uncharacterized protein</fullName>
    </submittedName>
</protein>
<keyword evidence="2" id="KW-1185">Reference proteome</keyword>
<dbReference type="RefSeq" id="WP_217631347.1">
    <property type="nucleotide sequence ID" value="NZ_FNDN01000038.1"/>
</dbReference>